<dbReference type="GO" id="GO:0006312">
    <property type="term" value="P:mitotic recombination"/>
    <property type="evidence" value="ECO:0007669"/>
    <property type="project" value="TreeGrafter"/>
</dbReference>
<dbReference type="OrthoDB" id="10262814at2759"/>
<evidence type="ECO:0000256" key="6">
    <source>
        <dbReference type="ARBA" id="ARBA00023242"/>
    </source>
</evidence>
<reference evidence="9 10" key="1">
    <citation type="submission" date="2016-06" db="EMBL/GenBank/DDBJ databases">
        <title>Evolution of pathogenesis and genome organization in the Tremellales.</title>
        <authorList>
            <person name="Cuomo C."/>
            <person name="Litvintseva A."/>
            <person name="Heitman J."/>
            <person name="Chen Y."/>
            <person name="Sun S."/>
            <person name="Springer D."/>
            <person name="Dromer F."/>
            <person name="Young S."/>
            <person name="Zeng Q."/>
            <person name="Chapman S."/>
            <person name="Gujja S."/>
            <person name="Saif S."/>
            <person name="Birren B."/>
        </authorList>
    </citation>
    <scope>NUCLEOTIDE SEQUENCE [LARGE SCALE GENOMIC DNA]</scope>
    <source>
        <strain evidence="9 10">CBS 7118</strain>
    </source>
</reference>
<dbReference type="InterPro" id="IPR011335">
    <property type="entry name" value="Restrct_endonuc-II-like"/>
</dbReference>
<dbReference type="PANTHER" id="PTHR12749">
    <property type="entry name" value="EXCISION REPAIR CROSS-COMPLEMENTING 1 ERCC1"/>
    <property type="match status" value="1"/>
</dbReference>
<dbReference type="Gene3D" id="1.10.150.20">
    <property type="entry name" value="5' to 3' exonuclease, C-terminal subdomain"/>
    <property type="match status" value="1"/>
</dbReference>
<evidence type="ECO:0000256" key="7">
    <source>
        <dbReference type="SAM" id="MobiDB-lite"/>
    </source>
</evidence>
<dbReference type="EMBL" id="AWGH01000010">
    <property type="protein sequence ID" value="ODN97326.1"/>
    <property type="molecule type" value="Genomic_DNA"/>
</dbReference>
<name>A0A1E3JB35_9TREE</name>
<organism evidence="9 10">
    <name type="scientific">Cryptococcus wingfieldii CBS 7118</name>
    <dbReference type="NCBI Taxonomy" id="1295528"/>
    <lineage>
        <taxon>Eukaryota</taxon>
        <taxon>Fungi</taxon>
        <taxon>Dikarya</taxon>
        <taxon>Basidiomycota</taxon>
        <taxon>Agaricomycotina</taxon>
        <taxon>Tremellomycetes</taxon>
        <taxon>Tremellales</taxon>
        <taxon>Cryptococcaceae</taxon>
        <taxon>Cryptococcus</taxon>
    </lineage>
</organism>
<keyword evidence="5" id="KW-0234">DNA repair</keyword>
<keyword evidence="3" id="KW-0227">DNA damage</keyword>
<evidence type="ECO:0000256" key="4">
    <source>
        <dbReference type="ARBA" id="ARBA00023125"/>
    </source>
</evidence>
<dbReference type="InterPro" id="IPR010994">
    <property type="entry name" value="RuvA_2-like"/>
</dbReference>
<comment type="subcellular location">
    <subcellularLocation>
        <location evidence="1">Nucleus</location>
    </subcellularLocation>
</comment>
<evidence type="ECO:0000256" key="3">
    <source>
        <dbReference type="ARBA" id="ARBA00022763"/>
    </source>
</evidence>
<dbReference type="GO" id="GO:0000110">
    <property type="term" value="C:nucleotide-excision repair factor 1 complex"/>
    <property type="evidence" value="ECO:0007669"/>
    <property type="project" value="TreeGrafter"/>
</dbReference>
<gene>
    <name evidence="9" type="ORF">L198_03889</name>
</gene>
<comment type="caution">
    <text evidence="9">The sequence shown here is derived from an EMBL/GenBank/DDBJ whole genome shotgun (WGS) entry which is preliminary data.</text>
</comment>
<dbReference type="InterPro" id="IPR047260">
    <property type="entry name" value="ERCC1-like_central_dom"/>
</dbReference>
<keyword evidence="6" id="KW-0539">Nucleus</keyword>
<dbReference type="PANTHER" id="PTHR12749:SF0">
    <property type="entry name" value="DNA EXCISION REPAIR PROTEIN ERCC-1"/>
    <property type="match status" value="1"/>
</dbReference>
<dbReference type="SUPFAM" id="SSF52980">
    <property type="entry name" value="Restriction endonuclease-like"/>
    <property type="match status" value="1"/>
</dbReference>
<dbReference type="GO" id="GO:0003684">
    <property type="term" value="F:damaged DNA binding"/>
    <property type="evidence" value="ECO:0007669"/>
    <property type="project" value="InterPro"/>
</dbReference>
<feature type="compositionally biased region" description="Polar residues" evidence="7">
    <location>
        <begin position="73"/>
        <end position="89"/>
    </location>
</feature>
<sequence>MSNPGQPTGDSAMGPPAFQSATSFLKSTETLAGPGAASFRNASGGQPQVIDSEDSSSDTQPQCGPSAPPVQPQAGSSRPINRPASSKSSIVYNSVQRRNPVLGAIRSVGIEIGDIPADYQVGAHNGVLFLRQCSLKYHRLHPEYIHQRIEKMKNMYNLRIILVLCDVNEHQQSLRELSKIAIINDFTVFVAWSNEEIAQYLVTFKQFEHKSADMLKERVQQTYHDQLQHVLTSGKKVNKTDADNLAAEFGSLDNMSRKSAKALSNVKGLGATKVTSLVDAFNKPFLVGGLKRPEKTTSPRRQQGREESIYVGSSPDPSVAQDGVNGADGEMDEAVVWRDPLDDDDEEEAPSPKRTRVDDV</sequence>
<evidence type="ECO:0000313" key="9">
    <source>
        <dbReference type="EMBL" id="ODN97326.1"/>
    </source>
</evidence>
<dbReference type="Pfam" id="PF03834">
    <property type="entry name" value="Rad10"/>
    <property type="match status" value="1"/>
</dbReference>
<dbReference type="SUPFAM" id="SSF47781">
    <property type="entry name" value="RuvA domain 2-like"/>
    <property type="match status" value="1"/>
</dbReference>
<dbReference type="FunFam" id="3.40.50.10130:FF:000001">
    <property type="entry name" value="DNA excision repair protein ERCC-1"/>
    <property type="match status" value="1"/>
</dbReference>
<dbReference type="Proteomes" id="UP000094819">
    <property type="component" value="Unassembled WGS sequence"/>
</dbReference>
<feature type="compositionally biased region" description="Basic and acidic residues" evidence="7">
    <location>
        <begin position="291"/>
        <end position="308"/>
    </location>
</feature>
<dbReference type="AlphaFoldDB" id="A0A1E3JB35"/>
<comment type="similarity">
    <text evidence="2">Belongs to the ERCC1/RAD10/SWI10 family.</text>
</comment>
<dbReference type="NCBIfam" id="TIGR00597">
    <property type="entry name" value="rad10"/>
    <property type="match status" value="1"/>
</dbReference>
<keyword evidence="10" id="KW-1185">Reference proteome</keyword>
<evidence type="ECO:0000256" key="1">
    <source>
        <dbReference type="ARBA" id="ARBA00004123"/>
    </source>
</evidence>
<feature type="compositionally biased region" description="Polar residues" evidence="7">
    <location>
        <begin position="19"/>
        <end position="30"/>
    </location>
</feature>
<proteinExistence type="inferred from homology"/>
<dbReference type="GO" id="GO:0070522">
    <property type="term" value="C:ERCC4-ERCC1 complex"/>
    <property type="evidence" value="ECO:0007669"/>
    <property type="project" value="TreeGrafter"/>
</dbReference>
<dbReference type="GO" id="GO:0070914">
    <property type="term" value="P:UV-damage excision repair"/>
    <property type="evidence" value="ECO:0007669"/>
    <property type="project" value="TreeGrafter"/>
</dbReference>
<feature type="domain" description="ERCC1-like central" evidence="8">
    <location>
        <begin position="90"/>
        <end position="205"/>
    </location>
</feature>
<dbReference type="GO" id="GO:0003697">
    <property type="term" value="F:single-stranded DNA binding"/>
    <property type="evidence" value="ECO:0007669"/>
    <property type="project" value="TreeGrafter"/>
</dbReference>
<keyword evidence="4" id="KW-0238">DNA-binding</keyword>
<protein>
    <submittedName>
        <fullName evidence="9">DNA excision repair protein ERCC-1</fullName>
    </submittedName>
</protein>
<dbReference type="CDD" id="cd22325">
    <property type="entry name" value="ERCC1_C-like"/>
    <property type="match status" value="1"/>
</dbReference>
<evidence type="ECO:0000256" key="5">
    <source>
        <dbReference type="ARBA" id="ARBA00023204"/>
    </source>
</evidence>
<dbReference type="InterPro" id="IPR004579">
    <property type="entry name" value="ERCC1/RAD10/SWI10"/>
</dbReference>
<evidence type="ECO:0000256" key="2">
    <source>
        <dbReference type="ARBA" id="ARBA00008283"/>
    </source>
</evidence>
<evidence type="ECO:0000259" key="8">
    <source>
        <dbReference type="Pfam" id="PF03834"/>
    </source>
</evidence>
<accession>A0A1E3JB35</accession>
<feature type="region of interest" description="Disordered" evidence="7">
    <location>
        <begin position="288"/>
        <end position="360"/>
    </location>
</feature>
<dbReference type="RefSeq" id="XP_019031928.1">
    <property type="nucleotide sequence ID" value="XM_019176015.1"/>
</dbReference>
<dbReference type="GO" id="GO:0006302">
    <property type="term" value="P:double-strand break repair"/>
    <property type="evidence" value="ECO:0007669"/>
    <property type="project" value="UniProtKB-ARBA"/>
</dbReference>
<feature type="region of interest" description="Disordered" evidence="7">
    <location>
        <begin position="1"/>
        <end position="89"/>
    </location>
</feature>
<dbReference type="Gene3D" id="3.40.50.10130">
    <property type="match status" value="1"/>
</dbReference>
<evidence type="ECO:0000313" key="10">
    <source>
        <dbReference type="Proteomes" id="UP000094819"/>
    </source>
</evidence>
<dbReference type="GeneID" id="30193102"/>